<dbReference type="SUPFAM" id="SSF52540">
    <property type="entry name" value="P-loop containing nucleoside triphosphate hydrolases"/>
    <property type="match status" value="1"/>
</dbReference>
<evidence type="ECO:0000256" key="4">
    <source>
        <dbReference type="ARBA" id="ARBA00023136"/>
    </source>
</evidence>
<sequence>MGDASVLKTARWNPAIVLGSFLANLLALALPLALLQIYDRVIPNAAYETLFVLAAMVMVALLVDAALRLARARLLAFFAADFEVYSYQRALWALVMEDPTQRKRADHGTLMTRMAAIDRLRGFSGNSATAALLDLPFALLFLVVIAVLAPAVAVVVAAMLALTFIGLTFLRRRIDRARQRRIDLEARRYSFFSEVLANIMPVRALGITDLMSRRQERLLERSASQTRVLTADVHLAQGLAAAVGNLTPLVTAAIAGFLVLDGQASMGVLAAAVVLSGRIVQPVLRLEGFMAELDNVRQAEEDLKSLTQAPLKQNGSRPLDRVESLELRDVSTSPDPDLGLGLNGVTLSLKPGDCLLLRSDSPVQLIAAERLFLGEASLLEGQIMVNGTDLAEYDLRDRQRRIRILPEEAQLLAGTLFDNICAFEAERYGSRALELAQELGLQKIMRQNPKGVLAKVQPESTDIPQSAKRIASNISGLVTRPDVIVFRAAYTGLDHDADKRMLNWFSQNAAKHILIMTTNRPSYAKLATKTLDLAEVTSAPAPV</sequence>
<evidence type="ECO:0000256" key="2">
    <source>
        <dbReference type="ARBA" id="ARBA00022692"/>
    </source>
</evidence>
<reference evidence="7 8" key="1">
    <citation type="submission" date="2019-12" db="EMBL/GenBank/DDBJ databases">
        <title>Roseobacter cerasinus sp. nov., isolated from seawater around aquaculture.</title>
        <authorList>
            <person name="Muramatsu S."/>
            <person name="Takabe Y."/>
            <person name="Mori K."/>
            <person name="Takaichi S."/>
            <person name="Hanada S."/>
        </authorList>
    </citation>
    <scope>NUCLEOTIDE SEQUENCE [LARGE SCALE GENOMIC DNA]</scope>
    <source>
        <strain evidence="7 8">AI77</strain>
    </source>
</reference>
<accession>A0A640VVM3</accession>
<comment type="subcellular location">
    <subcellularLocation>
        <location evidence="1">Cell membrane</location>
        <topology evidence="1">Multi-pass membrane protein</topology>
    </subcellularLocation>
</comment>
<keyword evidence="3 5" id="KW-1133">Transmembrane helix</keyword>
<dbReference type="SUPFAM" id="SSF90123">
    <property type="entry name" value="ABC transporter transmembrane region"/>
    <property type="match status" value="1"/>
</dbReference>
<dbReference type="InterPro" id="IPR036640">
    <property type="entry name" value="ABC1_TM_sf"/>
</dbReference>
<evidence type="ECO:0000256" key="1">
    <source>
        <dbReference type="ARBA" id="ARBA00004651"/>
    </source>
</evidence>
<dbReference type="GO" id="GO:0005524">
    <property type="term" value="F:ATP binding"/>
    <property type="evidence" value="ECO:0007669"/>
    <property type="project" value="InterPro"/>
</dbReference>
<dbReference type="Pfam" id="PF00664">
    <property type="entry name" value="ABC_membrane"/>
    <property type="match status" value="1"/>
</dbReference>
<organism evidence="7 8">
    <name type="scientific">Roseobacter cerasinus</name>
    <dbReference type="NCBI Taxonomy" id="2602289"/>
    <lineage>
        <taxon>Bacteria</taxon>
        <taxon>Pseudomonadati</taxon>
        <taxon>Pseudomonadota</taxon>
        <taxon>Alphaproteobacteria</taxon>
        <taxon>Rhodobacterales</taxon>
        <taxon>Roseobacteraceae</taxon>
        <taxon>Roseobacter</taxon>
    </lineage>
</organism>
<dbReference type="OrthoDB" id="5288404at2"/>
<name>A0A640VVM3_9RHOB</name>
<dbReference type="AlphaFoldDB" id="A0A640VVM3"/>
<keyword evidence="8" id="KW-1185">Reference proteome</keyword>
<keyword evidence="2 5" id="KW-0812">Transmembrane</keyword>
<evidence type="ECO:0000313" key="8">
    <source>
        <dbReference type="Proteomes" id="UP000436522"/>
    </source>
</evidence>
<comment type="caution">
    <text evidence="7">The sequence shown here is derived from an EMBL/GenBank/DDBJ whole genome shotgun (WGS) entry which is preliminary data.</text>
</comment>
<dbReference type="Gene3D" id="3.40.50.300">
    <property type="entry name" value="P-loop containing nucleotide triphosphate hydrolases"/>
    <property type="match status" value="1"/>
</dbReference>
<dbReference type="InterPro" id="IPR011527">
    <property type="entry name" value="ABC1_TM_dom"/>
</dbReference>
<feature type="domain" description="ABC transmembrane type-1" evidence="6">
    <location>
        <begin position="15"/>
        <end position="295"/>
    </location>
</feature>
<feature type="transmembrane region" description="Helical" evidence="5">
    <location>
        <begin position="50"/>
        <end position="70"/>
    </location>
</feature>
<dbReference type="Gene3D" id="1.20.1560.10">
    <property type="entry name" value="ABC transporter type 1, transmembrane domain"/>
    <property type="match status" value="1"/>
</dbReference>
<dbReference type="Proteomes" id="UP000436522">
    <property type="component" value="Unassembled WGS sequence"/>
</dbReference>
<proteinExistence type="predicted"/>
<dbReference type="InterPro" id="IPR027417">
    <property type="entry name" value="P-loop_NTPase"/>
</dbReference>
<dbReference type="InterPro" id="IPR039421">
    <property type="entry name" value="Type_1_exporter"/>
</dbReference>
<dbReference type="GO" id="GO:0005886">
    <property type="term" value="C:plasma membrane"/>
    <property type="evidence" value="ECO:0007669"/>
    <property type="project" value="UniProtKB-SubCell"/>
</dbReference>
<dbReference type="PROSITE" id="PS50929">
    <property type="entry name" value="ABC_TM1F"/>
    <property type="match status" value="1"/>
</dbReference>
<evidence type="ECO:0000313" key="7">
    <source>
        <dbReference type="EMBL" id="GFE51907.1"/>
    </source>
</evidence>
<protein>
    <recommendedName>
        <fullName evidence="6">ABC transmembrane type-1 domain-containing protein</fullName>
    </recommendedName>
</protein>
<dbReference type="GO" id="GO:0015421">
    <property type="term" value="F:ABC-type oligopeptide transporter activity"/>
    <property type="evidence" value="ECO:0007669"/>
    <property type="project" value="TreeGrafter"/>
</dbReference>
<evidence type="ECO:0000259" key="6">
    <source>
        <dbReference type="PROSITE" id="PS50929"/>
    </source>
</evidence>
<evidence type="ECO:0000256" key="3">
    <source>
        <dbReference type="ARBA" id="ARBA00022989"/>
    </source>
</evidence>
<feature type="transmembrane region" description="Helical" evidence="5">
    <location>
        <begin position="137"/>
        <end position="170"/>
    </location>
</feature>
<evidence type="ECO:0000256" key="5">
    <source>
        <dbReference type="SAM" id="Phobius"/>
    </source>
</evidence>
<gene>
    <name evidence="7" type="ORF">So717_36600</name>
</gene>
<dbReference type="PANTHER" id="PTHR43394:SF1">
    <property type="entry name" value="ATP-BINDING CASSETTE SUB-FAMILY B MEMBER 10, MITOCHONDRIAL"/>
    <property type="match status" value="1"/>
</dbReference>
<dbReference type="PANTHER" id="PTHR43394">
    <property type="entry name" value="ATP-DEPENDENT PERMEASE MDL1, MITOCHONDRIAL"/>
    <property type="match status" value="1"/>
</dbReference>
<dbReference type="EMBL" id="BLIV01000008">
    <property type="protein sequence ID" value="GFE51907.1"/>
    <property type="molecule type" value="Genomic_DNA"/>
</dbReference>
<keyword evidence="4 5" id="KW-0472">Membrane</keyword>
<feature type="transmembrane region" description="Helical" evidence="5">
    <location>
        <begin position="15"/>
        <end position="38"/>
    </location>
</feature>